<reference evidence="1 2" key="1">
    <citation type="submission" date="2023-12" db="EMBL/GenBank/DDBJ databases">
        <title>Baltic Sea Cyanobacteria.</title>
        <authorList>
            <person name="Delbaje E."/>
            <person name="Fewer D.P."/>
            <person name="Shishido T.K."/>
        </authorList>
    </citation>
    <scope>NUCLEOTIDE SEQUENCE [LARGE SCALE GENOMIC DNA]</scope>
    <source>
        <strain evidence="1 2">UHCC-0300</strain>
    </source>
</reference>
<comment type="caution">
    <text evidence="1">The sequence shown here is derived from an EMBL/GenBank/DDBJ whole genome shotgun (WGS) entry which is preliminary data.</text>
</comment>
<dbReference type="RefSeq" id="WP_323196219.1">
    <property type="nucleotide sequence ID" value="NZ_JAYGHG010000015.1"/>
</dbReference>
<evidence type="ECO:0000313" key="1">
    <source>
        <dbReference type="EMBL" id="MEA5581890.1"/>
    </source>
</evidence>
<gene>
    <name evidence="1" type="ORF">VB620_11130</name>
</gene>
<organism evidence="1 2">
    <name type="scientific">Nodularia harveyana UHCC-0300</name>
    <dbReference type="NCBI Taxonomy" id="2974287"/>
    <lineage>
        <taxon>Bacteria</taxon>
        <taxon>Bacillati</taxon>
        <taxon>Cyanobacteriota</taxon>
        <taxon>Cyanophyceae</taxon>
        <taxon>Nostocales</taxon>
        <taxon>Nodulariaceae</taxon>
        <taxon>Nodularia</taxon>
    </lineage>
</organism>
<accession>A0ABU5UED3</accession>
<keyword evidence="2" id="KW-1185">Reference proteome</keyword>
<sequence>MRNENSSAKVQISLYQTKFKFGISRTKNNTDIYVDWNLVRQIWERALSEGIGSRTSAGYGKFEKIQDKNKIFLSNPKVIASVNLSGRGIVSTLLNGTTEFRPNMFKAALRGHTLRLLAGVTDDKTTQGLIKELWGGFGGEESGSIVGKFGVDFQVKTLVIEEHNYSSNGRKARPMPLYNLKSGILDIFAVKSCLEQDREFITLLIKFSLLLGGFGKSWRRVHHDLFYQSYFANDDKPMIGCHWLFTKLSESADYCITAPNGELDNIKTFLASIPDAVRNYFNLPSTNNHVNNWREVWHPQRVQVWGRIAEDKNDSLAVEWFHKDNFIKRTELTGSIGNKYNPSKVSRIWHRMYPLYEKIDGQIIRQRNENGKYKYVELLTIFTPDDLPKSREFLTFLNSNNNNFIKLWGGN</sequence>
<protein>
    <submittedName>
        <fullName evidence="1">Uncharacterized protein</fullName>
    </submittedName>
</protein>
<dbReference type="Proteomes" id="UP001302120">
    <property type="component" value="Unassembled WGS sequence"/>
</dbReference>
<evidence type="ECO:0000313" key="2">
    <source>
        <dbReference type="Proteomes" id="UP001302120"/>
    </source>
</evidence>
<name>A0ABU5UED3_9CYAN</name>
<proteinExistence type="predicted"/>
<dbReference type="EMBL" id="JAYGHG010000015">
    <property type="protein sequence ID" value="MEA5581890.1"/>
    <property type="molecule type" value="Genomic_DNA"/>
</dbReference>